<accession>A0A7I7MIB5</accession>
<evidence type="ECO:0000313" key="1">
    <source>
        <dbReference type="EMBL" id="BBX72081.1"/>
    </source>
</evidence>
<dbReference type="KEGG" id="mpsc:MPSYJ_55420"/>
<protein>
    <recommendedName>
        <fullName evidence="3">DNA recombination-mediator protein A</fullName>
    </recommendedName>
</protein>
<gene>
    <name evidence="1" type="ORF">MPSYJ_55420</name>
</gene>
<sequence>MTRIGVTGHRTLPASAIDFITQGIRDVLSPYDSFIGYSCLAAGADQLFATEVLAAGGKLHVVLPSAGYATTFHGPDATRYRQLLSAASDRTELTFPAPSAPAYHAAGRLIADLSDVLVAVWDGRAARGEGGTADIVEHARSLSRDVRIIWPAGVTRE</sequence>
<evidence type="ECO:0000313" key="2">
    <source>
        <dbReference type="Proteomes" id="UP000466514"/>
    </source>
</evidence>
<dbReference type="Gene3D" id="3.40.50.450">
    <property type="match status" value="1"/>
</dbReference>
<dbReference type="SUPFAM" id="SSF102405">
    <property type="entry name" value="MCP/YpsA-like"/>
    <property type="match status" value="1"/>
</dbReference>
<proteinExistence type="predicted"/>
<keyword evidence="2" id="KW-1185">Reference proteome</keyword>
<name>A0A7I7MIB5_9MYCO</name>
<dbReference type="AlphaFoldDB" id="A0A7I7MIB5"/>
<evidence type="ECO:0008006" key="3">
    <source>
        <dbReference type="Google" id="ProtNLM"/>
    </source>
</evidence>
<dbReference type="EMBL" id="AP022574">
    <property type="protein sequence ID" value="BBX72081.1"/>
    <property type="molecule type" value="Genomic_DNA"/>
</dbReference>
<dbReference type="Proteomes" id="UP000466514">
    <property type="component" value="Chromosome"/>
</dbReference>
<dbReference type="RefSeq" id="WP_163719610.1">
    <property type="nucleotide sequence ID" value="NZ_AP022574.1"/>
</dbReference>
<reference evidence="1 2" key="1">
    <citation type="journal article" date="2019" name="Emerg. Microbes Infect.">
        <title>Comprehensive subspecies identification of 175 nontuberculous mycobacteria species based on 7547 genomic profiles.</title>
        <authorList>
            <person name="Matsumoto Y."/>
            <person name="Kinjo T."/>
            <person name="Motooka D."/>
            <person name="Nabeya D."/>
            <person name="Jung N."/>
            <person name="Uechi K."/>
            <person name="Horii T."/>
            <person name="Iida T."/>
            <person name="Fujita J."/>
            <person name="Nakamura S."/>
        </authorList>
    </citation>
    <scope>NUCLEOTIDE SEQUENCE [LARGE SCALE GENOMIC DNA]</scope>
    <source>
        <strain evidence="1 2">JCM 13323</strain>
    </source>
</reference>
<organism evidence="1 2">
    <name type="scientific">Mycolicibacterium psychrotolerans</name>
    <dbReference type="NCBI Taxonomy" id="216929"/>
    <lineage>
        <taxon>Bacteria</taxon>
        <taxon>Bacillati</taxon>
        <taxon>Actinomycetota</taxon>
        <taxon>Actinomycetes</taxon>
        <taxon>Mycobacteriales</taxon>
        <taxon>Mycobacteriaceae</taxon>
        <taxon>Mycolicibacterium</taxon>
    </lineage>
</organism>